<protein>
    <submittedName>
        <fullName evidence="9">Multicopper oxidase</fullName>
    </submittedName>
</protein>
<dbReference type="HOGENOM" id="CLU_006504_7_1_1"/>
<dbReference type="InterPro" id="IPR033138">
    <property type="entry name" value="Cu_oxidase_CS"/>
</dbReference>
<dbReference type="InterPro" id="IPR001117">
    <property type="entry name" value="Cu-oxidase_2nd"/>
</dbReference>
<dbReference type="PANTHER" id="PTHR11709:SF394">
    <property type="entry name" value="FI03373P-RELATED"/>
    <property type="match status" value="1"/>
</dbReference>
<evidence type="ECO:0000313" key="9">
    <source>
        <dbReference type="EMBL" id="KIM94307.1"/>
    </source>
</evidence>
<reference evidence="9 10" key="1">
    <citation type="submission" date="2014-04" db="EMBL/GenBank/DDBJ databases">
        <authorList>
            <consortium name="DOE Joint Genome Institute"/>
            <person name="Kuo A."/>
            <person name="Martino E."/>
            <person name="Perotto S."/>
            <person name="Kohler A."/>
            <person name="Nagy L.G."/>
            <person name="Floudas D."/>
            <person name="Copeland A."/>
            <person name="Barry K.W."/>
            <person name="Cichocki N."/>
            <person name="Veneault-Fourrey C."/>
            <person name="LaButti K."/>
            <person name="Lindquist E.A."/>
            <person name="Lipzen A."/>
            <person name="Lundell T."/>
            <person name="Morin E."/>
            <person name="Murat C."/>
            <person name="Sun H."/>
            <person name="Tunlid A."/>
            <person name="Henrissat B."/>
            <person name="Grigoriev I.V."/>
            <person name="Hibbett D.S."/>
            <person name="Martin F."/>
            <person name="Nordberg H.P."/>
            <person name="Cantor M.N."/>
            <person name="Hua S.X."/>
        </authorList>
    </citation>
    <scope>NUCLEOTIDE SEQUENCE [LARGE SCALE GENOMIC DNA]</scope>
    <source>
        <strain evidence="9 10">Zn</strain>
    </source>
</reference>
<proteinExistence type="inferred from homology"/>
<dbReference type="InterPro" id="IPR011706">
    <property type="entry name" value="Cu-oxidase_C"/>
</dbReference>
<dbReference type="InterPro" id="IPR045087">
    <property type="entry name" value="Cu-oxidase_fam"/>
</dbReference>
<dbReference type="Gene3D" id="2.60.40.420">
    <property type="entry name" value="Cupredoxins - blue copper proteins"/>
    <property type="match status" value="3"/>
</dbReference>
<keyword evidence="3" id="KW-0560">Oxidoreductase</keyword>
<sequence>MSEIEESLLGYDDELAARWKQENETRRYTWRGRDCGLAFAATLLLIFSSFLILYPQWHSVLKIPEKQITETLNRDLKLLLHPADHVSREPGVRQFVWNITRAKIAPDGVEKDVLLINNRFPGPTVEARSGDTLEIEVINLLDEGVSLHWHGLHMRGANHMDGPVGITQCSILPGEKFTYRVPIGDQAGTFWYHAHSEVQRGDGLYGGLVVHNSKAAEKLPLQYDNELLFLVGDWYHSPSKDVLGKFLSRTSTGHEPCPDSLLINGLGYFECSMAIPAAPVNCSEIQRPRLLLNKKDRYRIRLVNVGSLTGISLTIPDSEMNVIQVDGGQPVISHPANSVGVLYPAERVDFMVEWPESAIDTDSELIIELDTEYFLWPNFALTSNQSFLLSTEFPTRQLVTKETEIHKFYLRDAVGPTLSDPLPDAQKTFVLYTVVEVLAHQNSIPKGFINHTTWEPQSMPLITLDREHWDNHQLVPWTGSKPGWVELTINNIDGTGHPFHLHGFDFYVISSYEGKGGWDYYNPFNPSRPPRGGPFNLINPIRKDTVYVPPYGYVVIRFLADNEGIWALHCHIMWHQASGMSMAFHVLGDEHQGYSQSVVGLNAKQHCLMQLDRNIAE</sequence>
<feature type="transmembrane region" description="Helical" evidence="5">
    <location>
        <begin position="36"/>
        <end position="57"/>
    </location>
</feature>
<keyword evidence="5" id="KW-0472">Membrane</keyword>
<dbReference type="OrthoDB" id="2121828at2759"/>
<dbReference type="GO" id="GO:0016491">
    <property type="term" value="F:oxidoreductase activity"/>
    <property type="evidence" value="ECO:0007669"/>
    <property type="project" value="UniProtKB-KW"/>
</dbReference>
<gene>
    <name evidence="9" type="ORF">OIDMADRAFT_172600</name>
</gene>
<dbReference type="PROSITE" id="PS00080">
    <property type="entry name" value="MULTICOPPER_OXIDASE2"/>
    <property type="match status" value="1"/>
</dbReference>
<dbReference type="CDD" id="cd04205">
    <property type="entry name" value="CuRO_2_LCC_like"/>
    <property type="match status" value="1"/>
</dbReference>
<evidence type="ECO:0000256" key="5">
    <source>
        <dbReference type="SAM" id="Phobius"/>
    </source>
</evidence>
<dbReference type="EMBL" id="KN832890">
    <property type="protein sequence ID" value="KIM94307.1"/>
    <property type="molecule type" value="Genomic_DNA"/>
</dbReference>
<feature type="domain" description="Plastocyanin-like" evidence="7">
    <location>
        <begin position="477"/>
        <end position="586"/>
    </location>
</feature>
<dbReference type="Pfam" id="PF07731">
    <property type="entry name" value="Cu-oxidase_2"/>
    <property type="match status" value="1"/>
</dbReference>
<organism evidence="9 10">
    <name type="scientific">Oidiodendron maius (strain Zn)</name>
    <dbReference type="NCBI Taxonomy" id="913774"/>
    <lineage>
        <taxon>Eukaryota</taxon>
        <taxon>Fungi</taxon>
        <taxon>Dikarya</taxon>
        <taxon>Ascomycota</taxon>
        <taxon>Pezizomycotina</taxon>
        <taxon>Leotiomycetes</taxon>
        <taxon>Leotiomycetes incertae sedis</taxon>
        <taxon>Myxotrichaceae</taxon>
        <taxon>Oidiodendron</taxon>
    </lineage>
</organism>
<feature type="domain" description="Plastocyanin-like" evidence="6">
    <location>
        <begin position="227"/>
        <end position="354"/>
    </location>
</feature>
<evidence type="ECO:0000259" key="6">
    <source>
        <dbReference type="Pfam" id="PF00394"/>
    </source>
</evidence>
<accession>A0A0C3CX88</accession>
<keyword evidence="5" id="KW-1133">Transmembrane helix</keyword>
<dbReference type="InParanoid" id="A0A0C3CX88"/>
<evidence type="ECO:0000256" key="3">
    <source>
        <dbReference type="ARBA" id="ARBA00023002"/>
    </source>
</evidence>
<evidence type="ECO:0000313" key="10">
    <source>
        <dbReference type="Proteomes" id="UP000054321"/>
    </source>
</evidence>
<evidence type="ECO:0000259" key="8">
    <source>
        <dbReference type="Pfam" id="PF07732"/>
    </source>
</evidence>
<keyword evidence="2" id="KW-0479">Metal-binding</keyword>
<comment type="similarity">
    <text evidence="1">Belongs to the multicopper oxidase family.</text>
</comment>
<keyword evidence="5" id="KW-0812">Transmembrane</keyword>
<dbReference type="Pfam" id="PF00394">
    <property type="entry name" value="Cu-oxidase"/>
    <property type="match status" value="1"/>
</dbReference>
<keyword evidence="4" id="KW-0186">Copper</keyword>
<keyword evidence="10" id="KW-1185">Reference proteome</keyword>
<reference evidence="10" key="2">
    <citation type="submission" date="2015-01" db="EMBL/GenBank/DDBJ databases">
        <title>Evolutionary Origins and Diversification of the Mycorrhizal Mutualists.</title>
        <authorList>
            <consortium name="DOE Joint Genome Institute"/>
            <consortium name="Mycorrhizal Genomics Consortium"/>
            <person name="Kohler A."/>
            <person name="Kuo A."/>
            <person name="Nagy L.G."/>
            <person name="Floudas D."/>
            <person name="Copeland A."/>
            <person name="Barry K.W."/>
            <person name="Cichocki N."/>
            <person name="Veneault-Fourrey C."/>
            <person name="LaButti K."/>
            <person name="Lindquist E.A."/>
            <person name="Lipzen A."/>
            <person name="Lundell T."/>
            <person name="Morin E."/>
            <person name="Murat C."/>
            <person name="Riley R."/>
            <person name="Ohm R."/>
            <person name="Sun H."/>
            <person name="Tunlid A."/>
            <person name="Henrissat B."/>
            <person name="Grigoriev I.V."/>
            <person name="Hibbett D.S."/>
            <person name="Martin F."/>
        </authorList>
    </citation>
    <scope>NUCLEOTIDE SEQUENCE [LARGE SCALE GENOMIC DNA]</scope>
    <source>
        <strain evidence="10">Zn</strain>
    </source>
</reference>
<dbReference type="AlphaFoldDB" id="A0A0C3CX88"/>
<name>A0A0C3CX88_OIDMZ</name>
<dbReference type="PANTHER" id="PTHR11709">
    <property type="entry name" value="MULTI-COPPER OXIDASE"/>
    <property type="match status" value="1"/>
</dbReference>
<dbReference type="InterPro" id="IPR008972">
    <property type="entry name" value="Cupredoxin"/>
</dbReference>
<evidence type="ECO:0000259" key="7">
    <source>
        <dbReference type="Pfam" id="PF07731"/>
    </source>
</evidence>
<dbReference type="SUPFAM" id="SSF49503">
    <property type="entry name" value="Cupredoxins"/>
    <property type="match status" value="3"/>
</dbReference>
<dbReference type="PROSITE" id="PS00079">
    <property type="entry name" value="MULTICOPPER_OXIDASE1"/>
    <property type="match status" value="1"/>
</dbReference>
<dbReference type="Pfam" id="PF07732">
    <property type="entry name" value="Cu-oxidase_3"/>
    <property type="match status" value="1"/>
</dbReference>
<dbReference type="Proteomes" id="UP000054321">
    <property type="component" value="Unassembled WGS sequence"/>
</dbReference>
<evidence type="ECO:0000256" key="1">
    <source>
        <dbReference type="ARBA" id="ARBA00010609"/>
    </source>
</evidence>
<evidence type="ECO:0000256" key="4">
    <source>
        <dbReference type="ARBA" id="ARBA00023008"/>
    </source>
</evidence>
<dbReference type="GO" id="GO:0005507">
    <property type="term" value="F:copper ion binding"/>
    <property type="evidence" value="ECO:0007669"/>
    <property type="project" value="InterPro"/>
</dbReference>
<feature type="domain" description="Plastocyanin-like" evidence="8">
    <location>
        <begin position="99"/>
        <end position="214"/>
    </location>
</feature>
<dbReference type="STRING" id="913774.A0A0C3CX88"/>
<dbReference type="InterPro" id="IPR011707">
    <property type="entry name" value="Cu-oxidase-like_N"/>
</dbReference>
<dbReference type="CDD" id="cd13910">
    <property type="entry name" value="CuRO_3_MCO_like_4"/>
    <property type="match status" value="1"/>
</dbReference>
<evidence type="ECO:0000256" key="2">
    <source>
        <dbReference type="ARBA" id="ARBA00022723"/>
    </source>
</evidence>
<dbReference type="InterPro" id="IPR002355">
    <property type="entry name" value="Cu_oxidase_Cu_BS"/>
</dbReference>